<keyword evidence="5" id="KW-1185">Reference proteome</keyword>
<proteinExistence type="predicted"/>
<keyword evidence="1" id="KW-0175">Coiled coil</keyword>
<dbReference type="Proteomes" id="UP000634206">
    <property type="component" value="Unassembled WGS sequence"/>
</dbReference>
<feature type="coiled-coil region" evidence="1">
    <location>
        <begin position="59"/>
        <end position="93"/>
    </location>
</feature>
<evidence type="ECO:0000256" key="3">
    <source>
        <dbReference type="SAM" id="Phobius"/>
    </source>
</evidence>
<reference evidence="4" key="1">
    <citation type="submission" date="2021-01" db="EMBL/GenBank/DDBJ databases">
        <title>Modified the classification status of verrucomicrobia.</title>
        <authorList>
            <person name="Feng X."/>
        </authorList>
    </citation>
    <scope>NUCLEOTIDE SEQUENCE</scope>
    <source>
        <strain evidence="4">5K15</strain>
    </source>
</reference>
<sequence>MDTFVNIISQPFTWGLMVGLFLVIMTWKLMRKDVTSLRSENARISKENQELQGHLNTQLKINSKGNEQLQQQLDELREQNENLRVNLSTVGQKAGRAEMKQLHLMETAVTVMREQAPGFAPAWERAMREAENTHEAAEGGLKKLMRKVLPGGKPVQTIEDREPIEDSQEV</sequence>
<evidence type="ECO:0000313" key="5">
    <source>
        <dbReference type="Proteomes" id="UP000634206"/>
    </source>
</evidence>
<dbReference type="AlphaFoldDB" id="A0AAE2VA58"/>
<organism evidence="4 5">
    <name type="scientific">Oceaniferula flava</name>
    <dbReference type="NCBI Taxonomy" id="2800421"/>
    <lineage>
        <taxon>Bacteria</taxon>
        <taxon>Pseudomonadati</taxon>
        <taxon>Verrucomicrobiota</taxon>
        <taxon>Verrucomicrobiia</taxon>
        <taxon>Verrucomicrobiales</taxon>
        <taxon>Verrucomicrobiaceae</taxon>
        <taxon>Oceaniferula</taxon>
    </lineage>
</organism>
<dbReference type="EMBL" id="JAENIG010000012">
    <property type="protein sequence ID" value="MBK1856348.1"/>
    <property type="molecule type" value="Genomic_DNA"/>
</dbReference>
<keyword evidence="3" id="KW-1133">Transmembrane helix</keyword>
<name>A0AAE2VA58_9BACT</name>
<comment type="caution">
    <text evidence="4">The sequence shown here is derived from an EMBL/GenBank/DDBJ whole genome shotgun (WGS) entry which is preliminary data.</text>
</comment>
<feature type="region of interest" description="Disordered" evidence="2">
    <location>
        <begin position="151"/>
        <end position="170"/>
    </location>
</feature>
<dbReference type="RefSeq" id="WP_309490970.1">
    <property type="nucleotide sequence ID" value="NZ_JAENIG010000012.1"/>
</dbReference>
<feature type="transmembrane region" description="Helical" evidence="3">
    <location>
        <begin position="12"/>
        <end position="30"/>
    </location>
</feature>
<protein>
    <submittedName>
        <fullName evidence="4">Uncharacterized protein</fullName>
    </submittedName>
</protein>
<keyword evidence="3" id="KW-0812">Transmembrane</keyword>
<evidence type="ECO:0000313" key="4">
    <source>
        <dbReference type="EMBL" id="MBK1856348.1"/>
    </source>
</evidence>
<gene>
    <name evidence="4" type="ORF">JIN83_15350</name>
</gene>
<evidence type="ECO:0000256" key="1">
    <source>
        <dbReference type="SAM" id="Coils"/>
    </source>
</evidence>
<accession>A0AAE2VA58</accession>
<evidence type="ECO:0000256" key="2">
    <source>
        <dbReference type="SAM" id="MobiDB-lite"/>
    </source>
</evidence>
<keyword evidence="3" id="KW-0472">Membrane</keyword>